<evidence type="ECO:0000256" key="8">
    <source>
        <dbReference type="ARBA" id="ARBA00022705"/>
    </source>
</evidence>
<evidence type="ECO:0000256" key="15">
    <source>
        <dbReference type="ARBA" id="ARBA00049244"/>
    </source>
</evidence>
<comment type="subcellular location">
    <subcellularLocation>
        <location evidence="1 16">Cytoplasm</location>
    </subcellularLocation>
</comment>
<dbReference type="GO" id="GO:0003684">
    <property type="term" value="F:damaged DNA binding"/>
    <property type="evidence" value="ECO:0007669"/>
    <property type="project" value="InterPro"/>
</dbReference>
<dbReference type="SUPFAM" id="SSF56672">
    <property type="entry name" value="DNA/RNA polymerases"/>
    <property type="match status" value="1"/>
</dbReference>
<accession>A0AAN1XW40</accession>
<evidence type="ECO:0000313" key="18">
    <source>
        <dbReference type="EMBL" id="BDE05362.1"/>
    </source>
</evidence>
<evidence type="ECO:0000256" key="16">
    <source>
        <dbReference type="HAMAP-Rule" id="MF_01113"/>
    </source>
</evidence>
<dbReference type="AlphaFoldDB" id="A0AAN1XW40"/>
<dbReference type="InterPro" id="IPR017961">
    <property type="entry name" value="DNA_pol_Y-fam_little_finger"/>
</dbReference>
<evidence type="ECO:0000259" key="17">
    <source>
        <dbReference type="PROSITE" id="PS50173"/>
    </source>
</evidence>
<feature type="active site" evidence="16">
    <location>
        <position position="101"/>
    </location>
</feature>
<keyword evidence="6 16" id="KW-0808">Transferase</keyword>
<dbReference type="InterPro" id="IPR043128">
    <property type="entry name" value="Rev_trsase/Diguanyl_cyclase"/>
</dbReference>
<name>A0AAN1XW40_UNVUL</name>
<evidence type="ECO:0000256" key="9">
    <source>
        <dbReference type="ARBA" id="ARBA00022723"/>
    </source>
</evidence>
<feature type="binding site" evidence="16">
    <location>
        <position position="6"/>
    </location>
    <ligand>
        <name>Mg(2+)</name>
        <dbReference type="ChEBI" id="CHEBI:18420"/>
    </ligand>
</feature>
<dbReference type="Pfam" id="PF00817">
    <property type="entry name" value="IMS"/>
    <property type="match status" value="1"/>
</dbReference>
<dbReference type="GO" id="GO:0042276">
    <property type="term" value="P:error-prone translesion synthesis"/>
    <property type="evidence" value="ECO:0007669"/>
    <property type="project" value="TreeGrafter"/>
</dbReference>
<comment type="similarity">
    <text evidence="2 16">Belongs to the DNA polymerase type-Y family.</text>
</comment>
<dbReference type="SUPFAM" id="SSF100879">
    <property type="entry name" value="Lesion bypass DNA polymerase (Y-family), little finger domain"/>
    <property type="match status" value="1"/>
</dbReference>
<evidence type="ECO:0000313" key="19">
    <source>
        <dbReference type="Proteomes" id="UP001317532"/>
    </source>
</evidence>
<protein>
    <recommendedName>
        <fullName evidence="16">DNA polymerase IV</fullName>
        <shortName evidence="16">Pol IV</shortName>
        <ecNumber evidence="16">2.7.7.7</ecNumber>
    </recommendedName>
</protein>
<dbReference type="GO" id="GO:0006281">
    <property type="term" value="P:DNA repair"/>
    <property type="evidence" value="ECO:0007669"/>
    <property type="project" value="UniProtKB-UniRule"/>
</dbReference>
<comment type="cofactor">
    <cofactor evidence="16">
        <name>Mg(2+)</name>
        <dbReference type="ChEBI" id="CHEBI:18420"/>
    </cofactor>
    <text evidence="16">Binds 2 magnesium ions per subunit.</text>
</comment>
<dbReference type="CDD" id="cd03586">
    <property type="entry name" value="PolY_Pol_IV_kappa"/>
    <property type="match status" value="1"/>
</dbReference>
<evidence type="ECO:0000256" key="11">
    <source>
        <dbReference type="ARBA" id="ARBA00022842"/>
    </source>
</evidence>
<keyword evidence="8 16" id="KW-0235">DNA replication</keyword>
<keyword evidence="13 16" id="KW-0238">DNA-binding</keyword>
<feature type="binding site" evidence="16">
    <location>
        <position position="100"/>
    </location>
    <ligand>
        <name>Mg(2+)</name>
        <dbReference type="ChEBI" id="CHEBI:18420"/>
    </ligand>
</feature>
<dbReference type="FunFam" id="3.40.1170.60:FF:000001">
    <property type="entry name" value="DNA polymerase IV"/>
    <property type="match status" value="1"/>
</dbReference>
<evidence type="ECO:0000256" key="3">
    <source>
        <dbReference type="ARBA" id="ARBA00011245"/>
    </source>
</evidence>
<comment type="function">
    <text evidence="16">Poorly processive, error-prone DNA polymerase involved in untargeted mutagenesis. Copies undamaged DNA at stalled replication forks, which arise in vivo from mismatched or misaligned primer ends. These misaligned primers can be extended by PolIV. Exhibits no 3'-5' exonuclease (proofreading) activity. May be involved in translesional synthesis, in conjunction with the beta clamp from PolIII.</text>
</comment>
<feature type="site" description="Substrate discrimination" evidence="16">
    <location>
        <position position="11"/>
    </location>
</feature>
<keyword evidence="11 16" id="KW-0460">Magnesium</keyword>
<dbReference type="GO" id="GO:0009432">
    <property type="term" value="P:SOS response"/>
    <property type="evidence" value="ECO:0007669"/>
    <property type="project" value="TreeGrafter"/>
</dbReference>
<keyword evidence="19" id="KW-1185">Reference proteome</keyword>
<evidence type="ECO:0000256" key="14">
    <source>
        <dbReference type="ARBA" id="ARBA00023204"/>
    </source>
</evidence>
<dbReference type="EC" id="2.7.7.7" evidence="16"/>
<dbReference type="Pfam" id="PF11798">
    <property type="entry name" value="IMS_HHH"/>
    <property type="match status" value="1"/>
</dbReference>
<dbReference type="GO" id="GO:0006261">
    <property type="term" value="P:DNA-templated DNA replication"/>
    <property type="evidence" value="ECO:0007669"/>
    <property type="project" value="UniProtKB-UniRule"/>
</dbReference>
<proteinExistence type="inferred from homology"/>
<dbReference type="GO" id="GO:0000287">
    <property type="term" value="F:magnesium ion binding"/>
    <property type="evidence" value="ECO:0007669"/>
    <property type="project" value="UniProtKB-UniRule"/>
</dbReference>
<dbReference type="InterPro" id="IPR022880">
    <property type="entry name" value="DNApol_IV"/>
</dbReference>
<dbReference type="FunFam" id="3.30.1490.100:FF:000004">
    <property type="entry name" value="DNA polymerase IV"/>
    <property type="match status" value="1"/>
</dbReference>
<evidence type="ECO:0000256" key="6">
    <source>
        <dbReference type="ARBA" id="ARBA00022679"/>
    </source>
</evidence>
<evidence type="ECO:0000256" key="12">
    <source>
        <dbReference type="ARBA" id="ARBA00022932"/>
    </source>
</evidence>
<keyword evidence="9 16" id="KW-0479">Metal-binding</keyword>
<dbReference type="InterPro" id="IPR001126">
    <property type="entry name" value="UmuC"/>
</dbReference>
<dbReference type="InterPro" id="IPR050116">
    <property type="entry name" value="DNA_polymerase-Y"/>
</dbReference>
<dbReference type="HAMAP" id="MF_01113">
    <property type="entry name" value="DNApol_IV"/>
    <property type="match status" value="1"/>
</dbReference>
<evidence type="ECO:0000256" key="4">
    <source>
        <dbReference type="ARBA" id="ARBA00022457"/>
    </source>
</evidence>
<dbReference type="InterPro" id="IPR043502">
    <property type="entry name" value="DNA/RNA_pol_sf"/>
</dbReference>
<dbReference type="InterPro" id="IPR036775">
    <property type="entry name" value="DNA_pol_Y-fam_lit_finger_sf"/>
</dbReference>
<dbReference type="EMBL" id="AP025523">
    <property type="protein sequence ID" value="BDE05362.1"/>
    <property type="molecule type" value="Genomic_DNA"/>
</dbReference>
<evidence type="ECO:0000256" key="5">
    <source>
        <dbReference type="ARBA" id="ARBA00022490"/>
    </source>
</evidence>
<keyword evidence="7 16" id="KW-0548">Nucleotidyltransferase</keyword>
<dbReference type="Gene3D" id="3.30.1490.100">
    <property type="entry name" value="DNA polymerase, Y-family, little finger domain"/>
    <property type="match status" value="1"/>
</dbReference>
<dbReference type="Gene3D" id="1.10.150.20">
    <property type="entry name" value="5' to 3' exonuclease, C-terminal subdomain"/>
    <property type="match status" value="1"/>
</dbReference>
<dbReference type="KEGG" id="vab:WPS_06380"/>
<gene>
    <name evidence="18" type="primary">dinP</name>
    <name evidence="16" type="synonym">dinB</name>
    <name evidence="18" type="ORF">WPS_06380</name>
</gene>
<dbReference type="Gene3D" id="3.40.1170.60">
    <property type="match status" value="1"/>
</dbReference>
<reference evidence="18 19" key="1">
    <citation type="journal article" date="2022" name="ISME Commun">
        <title>Vulcanimicrobium alpinus gen. nov. sp. nov., the first cultivated representative of the candidate phylum 'Eremiobacterota', is a metabolically versatile aerobic anoxygenic phototroph.</title>
        <authorList>
            <person name="Yabe S."/>
            <person name="Muto K."/>
            <person name="Abe K."/>
            <person name="Yokota A."/>
            <person name="Staudigel H."/>
            <person name="Tebo B.M."/>
        </authorList>
    </citation>
    <scope>NUCLEOTIDE SEQUENCE [LARGE SCALE GENOMIC DNA]</scope>
    <source>
        <strain evidence="18 19">WC8-2</strain>
    </source>
</reference>
<keyword evidence="10 16" id="KW-0227">DNA damage</keyword>
<evidence type="ECO:0000256" key="13">
    <source>
        <dbReference type="ARBA" id="ARBA00023125"/>
    </source>
</evidence>
<evidence type="ECO:0000256" key="10">
    <source>
        <dbReference type="ARBA" id="ARBA00022763"/>
    </source>
</evidence>
<dbReference type="Pfam" id="PF11799">
    <property type="entry name" value="IMS_C"/>
    <property type="match status" value="1"/>
</dbReference>
<dbReference type="GO" id="GO:0003887">
    <property type="term" value="F:DNA-directed DNA polymerase activity"/>
    <property type="evidence" value="ECO:0007669"/>
    <property type="project" value="UniProtKB-UniRule"/>
</dbReference>
<sequence length="346" mass="37887">MIVHFDLDAFYASVAQRDDPSLRGIPLAISGRSRRAVVLTASYEARPFGVRSAMPLYRALELCPELTVVPPDFTRYRESSQRVFAIFVDGARAVEGLSLDEAFVDVPDETLDGAIAFAQRVRARIRDEVGLTASAGVARTKMVAKIASDMNKPDGLTVVPPGTEADFLAPLPVGRLWGIGPKTQPRLESAGISTIGDVAALDDARMYALFGRGGTFYRDLARGIDERDVDGSRERKSISTEETFEYDVRDEARILDLLRLQADELARDMQAKHLRGATVGIKIKRADFTITGKQTTLAVPTDDAGAILAASLWCWHRSGLAGVPIRLLGTRIASLTEEPQRELRLF</sequence>
<keyword evidence="5 16" id="KW-0963">Cytoplasm</keyword>
<evidence type="ECO:0000256" key="2">
    <source>
        <dbReference type="ARBA" id="ARBA00010945"/>
    </source>
</evidence>
<dbReference type="GO" id="GO:0005829">
    <property type="term" value="C:cytosol"/>
    <property type="evidence" value="ECO:0007669"/>
    <property type="project" value="TreeGrafter"/>
</dbReference>
<dbReference type="NCBIfam" id="NF002677">
    <property type="entry name" value="PRK02406.1"/>
    <property type="match status" value="1"/>
</dbReference>
<keyword evidence="12 16" id="KW-0239">DNA-directed DNA polymerase</keyword>
<comment type="catalytic activity">
    <reaction evidence="15 16">
        <text>DNA(n) + a 2'-deoxyribonucleoside 5'-triphosphate = DNA(n+1) + diphosphate</text>
        <dbReference type="Rhea" id="RHEA:22508"/>
        <dbReference type="Rhea" id="RHEA-COMP:17339"/>
        <dbReference type="Rhea" id="RHEA-COMP:17340"/>
        <dbReference type="ChEBI" id="CHEBI:33019"/>
        <dbReference type="ChEBI" id="CHEBI:61560"/>
        <dbReference type="ChEBI" id="CHEBI:173112"/>
        <dbReference type="EC" id="2.7.7.7"/>
    </reaction>
</comment>
<dbReference type="Proteomes" id="UP001317532">
    <property type="component" value="Chromosome"/>
</dbReference>
<dbReference type="InterPro" id="IPR024728">
    <property type="entry name" value="PolY_HhH_motif"/>
</dbReference>
<dbReference type="PANTHER" id="PTHR11076:SF33">
    <property type="entry name" value="DNA POLYMERASE KAPPA"/>
    <property type="match status" value="1"/>
</dbReference>
<comment type="subunit">
    <text evidence="3 16">Monomer.</text>
</comment>
<evidence type="ECO:0000256" key="7">
    <source>
        <dbReference type="ARBA" id="ARBA00022695"/>
    </source>
</evidence>
<feature type="domain" description="UmuC" evidence="17">
    <location>
        <begin position="2"/>
        <end position="180"/>
    </location>
</feature>
<organism evidence="18 19">
    <name type="scientific">Vulcanimicrobium alpinum</name>
    <dbReference type="NCBI Taxonomy" id="3016050"/>
    <lineage>
        <taxon>Bacteria</taxon>
        <taxon>Bacillati</taxon>
        <taxon>Vulcanimicrobiota</taxon>
        <taxon>Vulcanimicrobiia</taxon>
        <taxon>Vulcanimicrobiales</taxon>
        <taxon>Vulcanimicrobiaceae</taxon>
        <taxon>Vulcanimicrobium</taxon>
    </lineage>
</organism>
<dbReference type="PANTHER" id="PTHR11076">
    <property type="entry name" value="DNA REPAIR POLYMERASE UMUC / TRANSFERASE FAMILY MEMBER"/>
    <property type="match status" value="1"/>
</dbReference>
<keyword evidence="4 16" id="KW-0515">Mutator protein</keyword>
<keyword evidence="14 16" id="KW-0234">DNA repair</keyword>
<dbReference type="RefSeq" id="WP_317996409.1">
    <property type="nucleotide sequence ID" value="NZ_AP025523.1"/>
</dbReference>
<evidence type="ECO:0000256" key="1">
    <source>
        <dbReference type="ARBA" id="ARBA00004496"/>
    </source>
</evidence>
<dbReference type="Gene3D" id="3.30.70.270">
    <property type="match status" value="2"/>
</dbReference>
<dbReference type="PROSITE" id="PS50173">
    <property type="entry name" value="UMUC"/>
    <property type="match status" value="1"/>
</dbReference>